<dbReference type="AlphaFoldDB" id="A0A0B4DFS5"/>
<comment type="caution">
    <text evidence="1">The sequence shown here is derived from an EMBL/GenBank/DDBJ whole genome shotgun (WGS) entry which is preliminary data.</text>
</comment>
<evidence type="ECO:0000313" key="1">
    <source>
        <dbReference type="EMBL" id="KIC63210.1"/>
    </source>
</evidence>
<dbReference type="EMBL" id="JWTA01000006">
    <property type="protein sequence ID" value="KIC63210.1"/>
    <property type="molecule type" value="Genomic_DNA"/>
</dbReference>
<keyword evidence="2" id="KW-1185">Reference proteome</keyword>
<dbReference type="OrthoDB" id="1264886at2"/>
<dbReference type="STRING" id="363331.RM51_09180"/>
<protein>
    <recommendedName>
        <fullName evidence="3">Bacteriocin</fullName>
    </recommendedName>
</protein>
<dbReference type="Proteomes" id="UP000031167">
    <property type="component" value="Unassembled WGS sequence"/>
</dbReference>
<evidence type="ECO:0008006" key="3">
    <source>
        <dbReference type="Google" id="ProtNLM"/>
    </source>
</evidence>
<organism evidence="1 2">
    <name type="scientific">Chryseobacterium taiwanense</name>
    <dbReference type="NCBI Taxonomy" id="363331"/>
    <lineage>
        <taxon>Bacteria</taxon>
        <taxon>Pseudomonadati</taxon>
        <taxon>Bacteroidota</taxon>
        <taxon>Flavobacteriia</taxon>
        <taxon>Flavobacteriales</taxon>
        <taxon>Weeksellaceae</taxon>
        <taxon>Chryseobacterium group</taxon>
        <taxon>Chryseobacterium</taxon>
    </lineage>
</organism>
<reference evidence="1 2" key="1">
    <citation type="submission" date="2014-12" db="EMBL/GenBank/DDBJ databases">
        <title>Genome sequencing of Chryseobacterium taiwanense TPW19.</title>
        <authorList>
            <person name="Tan P.W."/>
            <person name="Chan K.-G."/>
        </authorList>
    </citation>
    <scope>NUCLEOTIDE SEQUENCE [LARGE SCALE GENOMIC DNA]</scope>
    <source>
        <strain evidence="1 2">TPW19</strain>
    </source>
</reference>
<sequence length="60" mass="6482">MKKLTRSALKNIKGALTCSGCPVGNNYGTGPEYSNTCAQYFALSYNCQMCVDVSADCFEN</sequence>
<proteinExistence type="predicted"/>
<name>A0A0B4DFS5_9FLAO</name>
<dbReference type="RefSeq" id="WP_039368010.1">
    <property type="nucleotide sequence ID" value="NZ_JWTA01000006.1"/>
</dbReference>
<gene>
    <name evidence="1" type="ORF">RM51_09180</name>
</gene>
<evidence type="ECO:0000313" key="2">
    <source>
        <dbReference type="Proteomes" id="UP000031167"/>
    </source>
</evidence>
<accession>A0A0B4DFS5</accession>